<keyword evidence="3" id="KW-0067">ATP-binding</keyword>
<evidence type="ECO:0000313" key="6">
    <source>
        <dbReference type="Proteomes" id="UP000552864"/>
    </source>
</evidence>
<protein>
    <submittedName>
        <fullName evidence="5">Hsp70 family protein</fullName>
    </submittedName>
</protein>
<dbReference type="EMBL" id="JABAHZ010000006">
    <property type="protein sequence ID" value="NLR81494.1"/>
    <property type="molecule type" value="Genomic_DNA"/>
</dbReference>
<dbReference type="PROSITE" id="PS01036">
    <property type="entry name" value="HSP70_3"/>
    <property type="match status" value="1"/>
</dbReference>
<dbReference type="Gene3D" id="3.30.420.40">
    <property type="match status" value="2"/>
</dbReference>
<dbReference type="InterPro" id="IPR043129">
    <property type="entry name" value="ATPase_NBD"/>
</dbReference>
<dbReference type="Proteomes" id="UP000552864">
    <property type="component" value="Unassembled WGS sequence"/>
</dbReference>
<feature type="coiled-coil region" evidence="4">
    <location>
        <begin position="644"/>
        <end position="683"/>
    </location>
</feature>
<dbReference type="RefSeq" id="WP_168741126.1">
    <property type="nucleotide sequence ID" value="NZ_JABAHZ010000006.1"/>
</dbReference>
<comment type="similarity">
    <text evidence="1">Belongs to the heat shock protein 70 family.</text>
</comment>
<dbReference type="InterPro" id="IPR013126">
    <property type="entry name" value="Hsp_70_fam"/>
</dbReference>
<dbReference type="PANTHER" id="PTHR19375">
    <property type="entry name" value="HEAT SHOCK PROTEIN 70KDA"/>
    <property type="match status" value="1"/>
</dbReference>
<accession>A0A847SMS9</accession>
<dbReference type="AlphaFoldDB" id="A0A847SMS9"/>
<dbReference type="PRINTS" id="PR00301">
    <property type="entry name" value="HEATSHOCK70"/>
</dbReference>
<keyword evidence="4" id="KW-0175">Coiled coil</keyword>
<evidence type="ECO:0000313" key="5">
    <source>
        <dbReference type="EMBL" id="NLR81494.1"/>
    </source>
</evidence>
<dbReference type="Gene3D" id="2.60.34.10">
    <property type="entry name" value="Substrate Binding Domain Of DNAk, Chain A, domain 1"/>
    <property type="match status" value="1"/>
</dbReference>
<dbReference type="InterPro" id="IPR029047">
    <property type="entry name" value="HSP70_peptide-bd_sf"/>
</dbReference>
<dbReference type="GO" id="GO:0005524">
    <property type="term" value="F:ATP binding"/>
    <property type="evidence" value="ECO:0007669"/>
    <property type="project" value="UniProtKB-KW"/>
</dbReference>
<evidence type="ECO:0000256" key="4">
    <source>
        <dbReference type="SAM" id="Coils"/>
    </source>
</evidence>
<keyword evidence="6" id="KW-1185">Reference proteome</keyword>
<reference evidence="5 6" key="1">
    <citation type="submission" date="2020-04" db="EMBL/GenBank/DDBJ databases">
        <authorList>
            <person name="Yin C."/>
        </authorList>
    </citation>
    <scope>NUCLEOTIDE SEQUENCE [LARGE SCALE GENOMIC DNA]</scope>
    <source>
        <strain evidence="5 6">Ak56</strain>
    </source>
</reference>
<proteinExistence type="inferred from homology"/>
<comment type="caution">
    <text evidence="5">The sequence shown here is derived from an EMBL/GenBank/DDBJ whole genome shotgun (WGS) entry which is preliminary data.</text>
</comment>
<dbReference type="PROSITE" id="PS00297">
    <property type="entry name" value="HSP70_1"/>
    <property type="match status" value="1"/>
</dbReference>
<dbReference type="SUPFAM" id="SSF53067">
    <property type="entry name" value="Actin-like ATPase domain"/>
    <property type="match status" value="2"/>
</dbReference>
<dbReference type="Pfam" id="PF00012">
    <property type="entry name" value="HSP70"/>
    <property type="match status" value="1"/>
</dbReference>
<dbReference type="InterPro" id="IPR018181">
    <property type="entry name" value="Heat_shock_70_CS"/>
</dbReference>
<keyword evidence="2" id="KW-0547">Nucleotide-binding</keyword>
<evidence type="ECO:0000256" key="3">
    <source>
        <dbReference type="ARBA" id="ARBA00022840"/>
    </source>
</evidence>
<gene>
    <name evidence="5" type="ORF">HGH91_22900</name>
</gene>
<dbReference type="GO" id="GO:0140662">
    <property type="term" value="F:ATP-dependent protein folding chaperone"/>
    <property type="evidence" value="ECO:0007669"/>
    <property type="project" value="InterPro"/>
</dbReference>
<dbReference type="Gene3D" id="3.90.640.10">
    <property type="entry name" value="Actin, Chain A, domain 4"/>
    <property type="match status" value="1"/>
</dbReference>
<evidence type="ECO:0000256" key="1">
    <source>
        <dbReference type="ARBA" id="ARBA00007381"/>
    </source>
</evidence>
<dbReference type="SUPFAM" id="SSF100920">
    <property type="entry name" value="Heat shock protein 70kD (HSP70), peptide-binding domain"/>
    <property type="match status" value="1"/>
</dbReference>
<sequence>MNNQINFGIDLGTTNSLIGKFQQGTVEIFKNPFGQKETLPSVVAFRKDRIIVGDKARELIEKDPENVFSSFKRKMGTAESFFIPNTGDFKTPVELSAIVLRELKNFIYTGEKPEAVVITIPASFDTIQSNATKKAGNDAGFSEVLLLQEPIAASLAFANKQANAGSLQGQWLVYDLGGGTFDVALVKIVAGEMKVIDHEGDNYLGGVDFDIAVIEQLVVPQLQQQYNLPDLLTELRSARGKYNTLYHILLKKAEEVKIQLTNSPSAEMEFSLDTDGGEEEVYLTITREQFERVIYNRVQYSIDLVRKILERNQLSAANLEEVVMIGGSTYIPLVKQQVAAQLGIPVNCSVDPTTAVATGAAWYAGTRTISASKSPEKKPVAEGTPDIHFRTAYQKNTADQEEYFTAVVTGPVNGLSYRIVRADGGYDSGIKALQERISEMLLLAPNSNNVFNILVFDARHNEIPLPTPIIEITQGKFNIHGQPLPNDICIEIDDPENNTTKLELIFEKNAILPLRKTIVKEITKTILRTGEDSLLINVLEGSRYAIPGSCVPLGMIEIKNTDLITDLVKGSDIEITLQISESRDLSVKAVLLMNEQEFSEVFNPLVRKINTGKLLNDIRQLRQQAAAKLKSFNASEQYELAATIQDIQQELDYISQRLEILSADDITDEKYQLEEKKRKLSQQLDSTGKDQQILDITSRYFQQKENCQHYIREENDSNRQQRFEKIIADESSFLSSRSYYTIKAKIDELNELSWEIRRHKPETWISAYYYYANIATDSFTDPQSAARFKEIGEKALERKNYDELKVAVNQLYNLMPDTRKADDQLKGTGIS</sequence>
<dbReference type="CDD" id="cd24029">
    <property type="entry name" value="ASKHA_NBD_HSP70_DnaK_HscA_HscC"/>
    <property type="match status" value="1"/>
</dbReference>
<name>A0A847SMS9_9BACT</name>
<evidence type="ECO:0000256" key="2">
    <source>
        <dbReference type="ARBA" id="ARBA00022741"/>
    </source>
</evidence>
<organism evidence="5 6">
    <name type="scientific">Chitinophaga eiseniae</name>
    <dbReference type="NCBI Taxonomy" id="634771"/>
    <lineage>
        <taxon>Bacteria</taxon>
        <taxon>Pseudomonadati</taxon>
        <taxon>Bacteroidota</taxon>
        <taxon>Chitinophagia</taxon>
        <taxon>Chitinophagales</taxon>
        <taxon>Chitinophagaceae</taxon>
        <taxon>Chitinophaga</taxon>
    </lineage>
</organism>